<dbReference type="InterPro" id="IPR000627">
    <property type="entry name" value="Intradiol_dOase_C"/>
</dbReference>
<dbReference type="GO" id="GO:0008199">
    <property type="term" value="F:ferric iron binding"/>
    <property type="evidence" value="ECO:0007669"/>
    <property type="project" value="InterPro"/>
</dbReference>
<dbReference type="InterPro" id="IPR006311">
    <property type="entry name" value="TAT_signal"/>
</dbReference>
<dbReference type="EMBL" id="QFQP01000013">
    <property type="protein sequence ID" value="PZR12012.1"/>
    <property type="molecule type" value="Genomic_DNA"/>
</dbReference>
<dbReference type="Pfam" id="PF00775">
    <property type="entry name" value="Dioxygenase_C"/>
    <property type="match status" value="1"/>
</dbReference>
<evidence type="ECO:0000313" key="3">
    <source>
        <dbReference type="Proteomes" id="UP000249061"/>
    </source>
</evidence>
<accession>A0A2W5TAS6</accession>
<dbReference type="PANTHER" id="PTHR34315:SF1">
    <property type="entry name" value="INTRADIOL RING-CLEAVAGE DIOXYGENASES DOMAIN-CONTAINING PROTEIN-RELATED"/>
    <property type="match status" value="1"/>
</dbReference>
<sequence length="287" mass="30077">MSRKFVSSEARKSPLSRRHFLRVATGGLGALALLNCGEMPLLPDGGNFAAEDAGSSDAGTSASWAAATTALITSKDYGNPFATGLGSTCALFRSATEGPCHATSPLLTRRDVSEGYSGVPMRLELLVVNRACSPVPGATVEIWMADTKGVYSGDIDGNMDAFCTGGSATAAAALWGRGIQTAGSDGRVTFDGLFPGWYSSRATHIHFKVSVGNTAYVTSQLFFDEALKTDIYSTQSSYVAPSGNGYVLNASDKVIQESSLVLNEVACNWERTADGSLLAWKALTIDA</sequence>
<dbReference type="Gene3D" id="2.60.130.10">
    <property type="entry name" value="Aromatic compound dioxygenase"/>
    <property type="match status" value="1"/>
</dbReference>
<dbReference type="PANTHER" id="PTHR34315">
    <property type="match status" value="1"/>
</dbReference>
<dbReference type="GO" id="GO:0016702">
    <property type="term" value="F:oxidoreductase activity, acting on single donors with incorporation of molecular oxygen, incorporation of two atoms of oxygen"/>
    <property type="evidence" value="ECO:0007669"/>
    <property type="project" value="InterPro"/>
</dbReference>
<dbReference type="AlphaFoldDB" id="A0A2W5TAS6"/>
<feature type="domain" description="Intradiol ring-cleavage dioxygenases" evidence="1">
    <location>
        <begin position="115"/>
        <end position="232"/>
    </location>
</feature>
<organism evidence="2 3">
    <name type="scientific">Archangium gephyra</name>
    <dbReference type="NCBI Taxonomy" id="48"/>
    <lineage>
        <taxon>Bacteria</taxon>
        <taxon>Pseudomonadati</taxon>
        <taxon>Myxococcota</taxon>
        <taxon>Myxococcia</taxon>
        <taxon>Myxococcales</taxon>
        <taxon>Cystobacterineae</taxon>
        <taxon>Archangiaceae</taxon>
        <taxon>Archangium</taxon>
    </lineage>
</organism>
<dbReference type="SUPFAM" id="SSF49482">
    <property type="entry name" value="Aromatic compound dioxygenase"/>
    <property type="match status" value="1"/>
</dbReference>
<keyword evidence="2" id="KW-0560">Oxidoreductase</keyword>
<evidence type="ECO:0000313" key="2">
    <source>
        <dbReference type="EMBL" id="PZR12012.1"/>
    </source>
</evidence>
<gene>
    <name evidence="2" type="ORF">DI536_16965</name>
</gene>
<comment type="caution">
    <text evidence="2">The sequence shown here is derived from an EMBL/GenBank/DDBJ whole genome shotgun (WGS) entry which is preliminary data.</text>
</comment>
<name>A0A2W5TAS6_9BACT</name>
<protein>
    <submittedName>
        <fullName evidence="2">Protocatechuate 3,4-dioxygenase</fullName>
    </submittedName>
</protein>
<evidence type="ECO:0000259" key="1">
    <source>
        <dbReference type="Pfam" id="PF00775"/>
    </source>
</evidence>
<reference evidence="2 3" key="1">
    <citation type="submission" date="2017-08" db="EMBL/GenBank/DDBJ databases">
        <title>Infants hospitalized years apart are colonized by the same room-sourced microbial strains.</title>
        <authorList>
            <person name="Brooks B."/>
            <person name="Olm M.R."/>
            <person name="Firek B.A."/>
            <person name="Baker R."/>
            <person name="Thomas B.C."/>
            <person name="Morowitz M.J."/>
            <person name="Banfield J.F."/>
        </authorList>
    </citation>
    <scope>NUCLEOTIDE SEQUENCE [LARGE SCALE GENOMIC DNA]</scope>
    <source>
        <strain evidence="2">S2_003_000_R2_14</strain>
    </source>
</reference>
<dbReference type="PROSITE" id="PS51318">
    <property type="entry name" value="TAT"/>
    <property type="match status" value="1"/>
</dbReference>
<keyword evidence="2" id="KW-0223">Dioxygenase</keyword>
<dbReference type="Proteomes" id="UP000249061">
    <property type="component" value="Unassembled WGS sequence"/>
</dbReference>
<dbReference type="InterPro" id="IPR015889">
    <property type="entry name" value="Intradiol_dOase_core"/>
</dbReference>
<proteinExistence type="predicted"/>